<dbReference type="PANTHER" id="PTHR43252:SF6">
    <property type="entry name" value="NEGATIVE TRANSCRIPTION REGULATOR PADR"/>
    <property type="match status" value="1"/>
</dbReference>
<sequence length="178" mass="20300">MSLRHALIGLLAEGPASGWDLTRRFEELLGTVWPAGHPQIYGELRKLQDDGFIEIDSEGPRRRKTYRATPAGVEEARRWLISVEVDHTLRLEPVLRSVFFWLLTPQELAVHLENEAAYYQALAQRYRDLAAAKDRGEYGDSPQTNSIRIAAEAGIRLHEALADWATWAEEHQPRQSET</sequence>
<evidence type="ECO:0000313" key="2">
    <source>
        <dbReference type="EMBL" id="BCJ28326.1"/>
    </source>
</evidence>
<proteinExistence type="predicted"/>
<dbReference type="Pfam" id="PF03551">
    <property type="entry name" value="PadR"/>
    <property type="match status" value="1"/>
</dbReference>
<dbReference type="SUPFAM" id="SSF46785">
    <property type="entry name" value="Winged helix' DNA-binding domain"/>
    <property type="match status" value="1"/>
</dbReference>
<keyword evidence="3" id="KW-1185">Reference proteome</keyword>
<gene>
    <name evidence="2" type="ORF">Asera_24340</name>
</gene>
<dbReference type="Proteomes" id="UP000680750">
    <property type="component" value="Chromosome"/>
</dbReference>
<dbReference type="AlphaFoldDB" id="A0A810L1I8"/>
<dbReference type="OrthoDB" id="3186544at2"/>
<dbReference type="InterPro" id="IPR005149">
    <property type="entry name" value="Tscrpt_reg_PadR_N"/>
</dbReference>
<name>A0A810L1I8_9ACTN</name>
<dbReference type="RefSeq" id="WP_030445848.1">
    <property type="nucleotide sequence ID" value="NZ_AP023354.1"/>
</dbReference>
<evidence type="ECO:0000313" key="3">
    <source>
        <dbReference type="Proteomes" id="UP000680750"/>
    </source>
</evidence>
<dbReference type="InterPro" id="IPR036388">
    <property type="entry name" value="WH-like_DNA-bd_sf"/>
</dbReference>
<dbReference type="EMBL" id="AP023354">
    <property type="protein sequence ID" value="BCJ28326.1"/>
    <property type="molecule type" value="Genomic_DNA"/>
</dbReference>
<feature type="domain" description="Transcription regulator PadR N-terminal" evidence="1">
    <location>
        <begin position="8"/>
        <end position="77"/>
    </location>
</feature>
<accession>A0A810L1I8</accession>
<dbReference type="Gene3D" id="1.10.10.10">
    <property type="entry name" value="Winged helix-like DNA-binding domain superfamily/Winged helix DNA-binding domain"/>
    <property type="match status" value="1"/>
</dbReference>
<protein>
    <submittedName>
        <fullName evidence="2">PadR family transcriptional regulator</fullName>
    </submittedName>
</protein>
<evidence type="ECO:0000259" key="1">
    <source>
        <dbReference type="Pfam" id="PF03551"/>
    </source>
</evidence>
<dbReference type="InterPro" id="IPR036390">
    <property type="entry name" value="WH_DNA-bd_sf"/>
</dbReference>
<dbReference type="KEGG" id="aser:Asera_24340"/>
<organism evidence="2 3">
    <name type="scientific">Actinocatenispora sera</name>
    <dbReference type="NCBI Taxonomy" id="390989"/>
    <lineage>
        <taxon>Bacteria</taxon>
        <taxon>Bacillati</taxon>
        <taxon>Actinomycetota</taxon>
        <taxon>Actinomycetes</taxon>
        <taxon>Micromonosporales</taxon>
        <taxon>Micromonosporaceae</taxon>
        <taxon>Actinocatenispora</taxon>
    </lineage>
</organism>
<reference evidence="2" key="1">
    <citation type="submission" date="2020-08" db="EMBL/GenBank/DDBJ databases">
        <title>Whole genome shotgun sequence of Actinocatenispora sera NBRC 101916.</title>
        <authorList>
            <person name="Komaki H."/>
            <person name="Tamura T."/>
        </authorList>
    </citation>
    <scope>NUCLEOTIDE SEQUENCE</scope>
    <source>
        <strain evidence="2">NBRC 101916</strain>
    </source>
</reference>
<dbReference type="PANTHER" id="PTHR43252">
    <property type="entry name" value="TRANSCRIPTIONAL REGULATOR YQJI"/>
    <property type="match status" value="1"/>
</dbReference>